<reference evidence="1" key="2">
    <citation type="journal article" date="2015" name="Fish Shellfish Immunol.">
        <title>Early steps in the European eel (Anguilla anguilla)-Vibrio vulnificus interaction in the gills: Role of the RtxA13 toxin.</title>
        <authorList>
            <person name="Callol A."/>
            <person name="Pajuelo D."/>
            <person name="Ebbesson L."/>
            <person name="Teles M."/>
            <person name="MacKenzie S."/>
            <person name="Amaro C."/>
        </authorList>
    </citation>
    <scope>NUCLEOTIDE SEQUENCE</scope>
</reference>
<protein>
    <submittedName>
        <fullName evidence="1">Uncharacterized protein</fullName>
    </submittedName>
</protein>
<proteinExistence type="predicted"/>
<reference evidence="1" key="1">
    <citation type="submission" date="2014-11" db="EMBL/GenBank/DDBJ databases">
        <authorList>
            <person name="Amaro Gonzalez C."/>
        </authorList>
    </citation>
    <scope>NUCLEOTIDE SEQUENCE</scope>
</reference>
<name>A0A0E9WPS4_ANGAN</name>
<dbReference type="AlphaFoldDB" id="A0A0E9WPS4"/>
<accession>A0A0E9WPS4</accession>
<evidence type="ECO:0000313" key="1">
    <source>
        <dbReference type="EMBL" id="JAH92357.1"/>
    </source>
</evidence>
<dbReference type="EMBL" id="GBXM01016220">
    <property type="protein sequence ID" value="JAH92357.1"/>
    <property type="molecule type" value="Transcribed_RNA"/>
</dbReference>
<organism evidence="1">
    <name type="scientific">Anguilla anguilla</name>
    <name type="common">European freshwater eel</name>
    <name type="synonym">Muraena anguilla</name>
    <dbReference type="NCBI Taxonomy" id="7936"/>
    <lineage>
        <taxon>Eukaryota</taxon>
        <taxon>Metazoa</taxon>
        <taxon>Chordata</taxon>
        <taxon>Craniata</taxon>
        <taxon>Vertebrata</taxon>
        <taxon>Euteleostomi</taxon>
        <taxon>Actinopterygii</taxon>
        <taxon>Neopterygii</taxon>
        <taxon>Teleostei</taxon>
        <taxon>Anguilliformes</taxon>
        <taxon>Anguillidae</taxon>
        <taxon>Anguilla</taxon>
    </lineage>
</organism>
<sequence>MKRSQPLENTGESYTIYYQSAEMLVSHWLILVDSYKGGGGWGVCEQGMRTMNPCYITLHLFSKCFYPKRRTKVHIKVTLVCILIS</sequence>